<reference evidence="2 3" key="1">
    <citation type="journal article" date="2020" name="ISME J.">
        <title>Enrichment and physiological characterization of a novel comammox Nitrospira indicates ammonium inhibition of complete nitrification.</title>
        <authorList>
            <person name="Sakoula D."/>
            <person name="Koch H."/>
            <person name="Frank J."/>
            <person name="Jetten M.S.M."/>
            <person name="van Kessel M.A.H.J."/>
            <person name="Lucker S."/>
        </authorList>
    </citation>
    <scope>NUCLEOTIDE SEQUENCE [LARGE SCALE GENOMIC DNA]</scope>
    <source>
        <strain evidence="2">Comreactor17</strain>
    </source>
</reference>
<evidence type="ECO:0000313" key="2">
    <source>
        <dbReference type="EMBL" id="QPD04395.1"/>
    </source>
</evidence>
<keyword evidence="1" id="KW-0732">Signal</keyword>
<evidence type="ECO:0000256" key="1">
    <source>
        <dbReference type="SAM" id="SignalP"/>
    </source>
</evidence>
<dbReference type="PROSITE" id="PS51257">
    <property type="entry name" value="PROKAR_LIPOPROTEIN"/>
    <property type="match status" value="1"/>
</dbReference>
<feature type="signal peptide" evidence="1">
    <location>
        <begin position="1"/>
        <end position="23"/>
    </location>
</feature>
<accession>A0A7S8IZW0</accession>
<evidence type="ECO:0008006" key="4">
    <source>
        <dbReference type="Google" id="ProtNLM"/>
    </source>
</evidence>
<dbReference type="KEGG" id="nkf:Nkreftii_002169"/>
<evidence type="ECO:0000313" key="3">
    <source>
        <dbReference type="Proteomes" id="UP000593737"/>
    </source>
</evidence>
<sequence>MIGSKAVKPVPMLLFLAAMTACAEWTSDPGTFDHATASPLAETKADHPMTASSEALPNNGVQHEQVLLTGSTVVMGTVTGIRSHQIEVEYQDSLQPRFLPLNQAQQKGMKGIVGEKVEMVFNEQDVLIDFHPLGPLEGEHKIITGMIEQSMPIGQERVVIRTNRNQTESFFVRPLARSKMASMPIRVPAVFLADETGNIIDVTFESEDAVEQASHEYSHMSQPKSAHIRIDDVIFESIINNTITIETAVGTKRTYPVRPLVENEIKAFKRGEHLTLLIDSDNYVIDVAKPRMQY</sequence>
<name>A0A7S8IZW0_9BACT</name>
<organism evidence="2 3">
    <name type="scientific">Candidatus Nitrospira kreftii</name>
    <dbReference type="NCBI Taxonomy" id="2652173"/>
    <lineage>
        <taxon>Bacteria</taxon>
        <taxon>Pseudomonadati</taxon>
        <taxon>Nitrospirota</taxon>
        <taxon>Nitrospiria</taxon>
        <taxon>Nitrospirales</taxon>
        <taxon>Nitrospiraceae</taxon>
        <taxon>Nitrospira</taxon>
    </lineage>
</organism>
<protein>
    <recommendedName>
        <fullName evidence="4">DUF5666 domain-containing protein</fullName>
    </recommendedName>
</protein>
<dbReference type="Proteomes" id="UP000593737">
    <property type="component" value="Chromosome"/>
</dbReference>
<feature type="chain" id="PRO_5032845576" description="DUF5666 domain-containing protein" evidence="1">
    <location>
        <begin position="24"/>
        <end position="294"/>
    </location>
</feature>
<dbReference type="AlphaFoldDB" id="A0A7S8IZW0"/>
<dbReference type="EMBL" id="CP047423">
    <property type="protein sequence ID" value="QPD04395.1"/>
    <property type="molecule type" value="Genomic_DNA"/>
</dbReference>
<gene>
    <name evidence="2" type="ORF">Nkreftii_002169</name>
</gene>
<proteinExistence type="predicted"/>